<evidence type="ECO:0000259" key="14">
    <source>
        <dbReference type="Pfam" id="PF22666"/>
    </source>
</evidence>
<feature type="domain" description="Beta-mannosidase-like galactose-binding" evidence="14">
    <location>
        <begin position="393"/>
        <end position="567"/>
    </location>
</feature>
<dbReference type="InterPro" id="IPR036156">
    <property type="entry name" value="Beta-gal/glucu_dom_sf"/>
</dbReference>
<dbReference type="GO" id="GO:0015165">
    <property type="term" value="F:pyrimidine nucleotide-sugar transmembrane transporter activity"/>
    <property type="evidence" value="ECO:0007669"/>
    <property type="project" value="InterPro"/>
</dbReference>
<name>A0A915EXV3_9CEST</name>
<dbReference type="GO" id="GO:0000139">
    <property type="term" value="C:Golgi membrane"/>
    <property type="evidence" value="ECO:0007669"/>
    <property type="project" value="InterPro"/>
</dbReference>
<keyword evidence="10" id="KW-0326">Glycosidase</keyword>
<feature type="transmembrane region" description="Helical" evidence="12">
    <location>
        <begin position="170"/>
        <end position="188"/>
    </location>
</feature>
<feature type="transmembrane region" description="Helical" evidence="12">
    <location>
        <begin position="200"/>
        <end position="217"/>
    </location>
</feature>
<dbReference type="WBParaSite" id="maker-E.canG7_contigs_5936-snap-gene-0.46-mRNA-1">
    <property type="protein sequence ID" value="maker-E.canG7_contigs_5936-snap-gene-0.46-mRNA-1"/>
    <property type="gene ID" value="EcG7_02489"/>
</dbReference>
<dbReference type="SUPFAM" id="SSF103481">
    <property type="entry name" value="Multidrug resistance efflux transporter EmrE"/>
    <property type="match status" value="1"/>
</dbReference>
<evidence type="ECO:0000256" key="3">
    <source>
        <dbReference type="ARBA" id="ARBA00009976"/>
    </source>
</evidence>
<evidence type="ECO:0000256" key="10">
    <source>
        <dbReference type="ARBA" id="ARBA00023295"/>
    </source>
</evidence>
<dbReference type="InterPro" id="IPR050887">
    <property type="entry name" value="Beta-mannosidase_GH2"/>
</dbReference>
<evidence type="ECO:0000256" key="2">
    <source>
        <dbReference type="ARBA" id="ARBA00007401"/>
    </source>
</evidence>
<dbReference type="InterPro" id="IPR037185">
    <property type="entry name" value="EmrE-like"/>
</dbReference>
<dbReference type="InterPro" id="IPR054593">
    <property type="entry name" value="Beta-mannosidase-like_N2"/>
</dbReference>
<dbReference type="Pfam" id="PF22666">
    <property type="entry name" value="Glyco_hydro_2_N2"/>
    <property type="match status" value="1"/>
</dbReference>
<dbReference type="Gene3D" id="3.20.20.80">
    <property type="entry name" value="Glycosidases"/>
    <property type="match status" value="1"/>
</dbReference>
<dbReference type="GO" id="GO:0006516">
    <property type="term" value="P:glycoprotein catabolic process"/>
    <property type="evidence" value="ECO:0007669"/>
    <property type="project" value="TreeGrafter"/>
</dbReference>
<evidence type="ECO:0000256" key="4">
    <source>
        <dbReference type="ARBA" id="ARBA00022597"/>
    </source>
</evidence>
<dbReference type="GO" id="GO:0004567">
    <property type="term" value="F:beta-mannosidase activity"/>
    <property type="evidence" value="ECO:0007669"/>
    <property type="project" value="TreeGrafter"/>
</dbReference>
<comment type="similarity">
    <text evidence="3">Belongs to the nucleotide-sugar transporter family. SLC35A subfamily.</text>
</comment>
<keyword evidence="7 12" id="KW-1133">Transmembrane helix</keyword>
<evidence type="ECO:0000256" key="12">
    <source>
        <dbReference type="SAM" id="Phobius"/>
    </source>
</evidence>
<evidence type="ECO:0000256" key="6">
    <source>
        <dbReference type="ARBA" id="ARBA00022801"/>
    </source>
</evidence>
<keyword evidence="9" id="KW-0325">Glycoprotein</keyword>
<feature type="domain" description="Beta-mannosidase Ig-fold" evidence="13">
    <location>
        <begin position="1223"/>
        <end position="1304"/>
    </location>
</feature>
<dbReference type="SUPFAM" id="SSF49303">
    <property type="entry name" value="beta-Galactosidase/glucuronidase domain"/>
    <property type="match status" value="1"/>
</dbReference>
<keyword evidence="4" id="KW-0762">Sugar transport</keyword>
<dbReference type="Gene3D" id="2.60.120.260">
    <property type="entry name" value="Galactose-binding domain-like"/>
    <property type="match status" value="1"/>
</dbReference>
<protein>
    <recommendedName>
        <fullName evidence="11">Mannanase</fullName>
    </recommendedName>
</protein>
<dbReference type="PANTHER" id="PTHR43730:SF1">
    <property type="entry name" value="BETA-MANNOSIDASE"/>
    <property type="match status" value="1"/>
</dbReference>
<evidence type="ECO:0000256" key="7">
    <source>
        <dbReference type="ARBA" id="ARBA00022989"/>
    </source>
</evidence>
<evidence type="ECO:0000259" key="13">
    <source>
        <dbReference type="Pfam" id="PF17753"/>
    </source>
</evidence>
<comment type="similarity">
    <text evidence="2">Belongs to the glycosyl hydrolase 2 family.</text>
</comment>
<dbReference type="PANTHER" id="PTHR43730">
    <property type="entry name" value="BETA-MANNOSIDASE"/>
    <property type="match status" value="1"/>
</dbReference>
<comment type="subcellular location">
    <subcellularLocation>
        <location evidence="1">Membrane</location>
        <topology evidence="1">Multi-pass membrane protein</topology>
    </subcellularLocation>
</comment>
<keyword evidence="15" id="KW-1185">Reference proteome</keyword>
<dbReference type="SUPFAM" id="SSF49785">
    <property type="entry name" value="Galactose-binding domain-like"/>
    <property type="match status" value="1"/>
</dbReference>
<evidence type="ECO:0000256" key="11">
    <source>
        <dbReference type="ARBA" id="ARBA00033445"/>
    </source>
</evidence>
<dbReference type="InterPro" id="IPR008979">
    <property type="entry name" value="Galactose-bd-like_sf"/>
</dbReference>
<accession>A0A915EXV3</accession>
<dbReference type="NCBIfam" id="TIGR00803">
    <property type="entry name" value="nst"/>
    <property type="match status" value="1"/>
</dbReference>
<dbReference type="InterPro" id="IPR017853">
    <property type="entry name" value="GH"/>
</dbReference>
<feature type="transmembrane region" description="Helical" evidence="12">
    <location>
        <begin position="355"/>
        <end position="378"/>
    </location>
</feature>
<evidence type="ECO:0000256" key="5">
    <source>
        <dbReference type="ARBA" id="ARBA00022692"/>
    </source>
</evidence>
<feature type="transmembrane region" description="Helical" evidence="12">
    <location>
        <begin position="37"/>
        <end position="59"/>
    </location>
</feature>
<dbReference type="Proteomes" id="UP000887562">
    <property type="component" value="Unplaced"/>
</dbReference>
<sequence>MPGSKWAKIGYLVILSFQNVLHTLAMRYSRAEYRIRYSASSVVILSEIMKFSISSLVLFHEGLFKRAISGIYYDTCDFLRTCVPALIYVVQNNTIIFALSCLDATVFQVTYQLKLLTTTIFSVLFLRKSISFLQWISQIVLFIGVAVVQLQDHVAQSLAPTPHDASGAAGLMAVLFASVLSGFAAVYFERILKHSPKSLWTRNFELSLASIAIALVGQAVGEGGRVSEKGFFYGFDWLVWTTVALQSVGGILVALVVKHADNILKFLLDFPLRHHLRGSRCLPLLTLPRAALLAPPPPHLLLARVRALIFSRKRSLLPYFTFDKTRKTPVGNDLVTALHELDAENPTGSAPLARILVPVYIMLELQVVTALPLLLLLVQPGQHYSVPLSGHWRLSDGDSIVHFNLTSTGTDAYSVLQEIGSISDPLSGYGDKELRYISYKNWTFSHYFRVEYPEVLKTTSLELDELDTFCCIYLNNRLLACTENSFIRTILPIDSVLCRGWNFLQLVFKPTPLMAKEAYRKLSPNPPLPACWPDIFRGECYVNAVRTTQAAFGWDWGPAFPIQGFWKLPFLRFGEVWLGDGLRFFPVMIERGWKATVSVEVLRSSSIVRTDQCVCIHVKLGGGLMHEWTERCTSPRHRETNVWLELPLASNATVRPWWPLGVQSGPHLYALKVQLRNPLGGPPIDRKSFWVGFREVKLVQEDVKVEERGYGKTFFFRINGEALFVRGSNWIPARLFAGGGTDAAVVEAHLLQSAALGGVQMLRVWGGGRYEARRFYDLASRLGIMLWHDMMFACAMYKKPPSGEVDSAETEVRQQVRRLHHHPAIVVWATNNEVEVAAAQHWYGPKIDKQEYRRRFLDSIATIAMRSEIPPVQGPGYIPRRVLLSSPSNAESSTDPYGIDSNPQDPLSGDVHFYSYYEDLWDECTYPVTRFTSEYGIMSLPGPLAWLRSLDNSSSRPDDWMIRGQLMMHRLHKTDGIDILQRFIREKFGEPKVGQTKEETYTIWTYLTQLYQSIAYKTHINLLERHQCTIFTGAPNDNWDCISTGQGRSMGHLYWQLNDVWAAPTWSTIDVAGQWKIAHYLAIRGTASITHPIGRAVVSRVRNRVLVNWVPPINPPTDNRIRLSVVCSSILSFVPQPKVLFQSGDNFGPWKPNGCPLEVTNFTMKWLLSSCPSGVLTTVIENAVEQTNDTVLLLTPKEMAHQWPATAGSVSVTSVRRVNTTPPEIPSPPFRWDQAFEVQLRAKSPEIFVWLVIDPYINLDGWFSNNAFNMLTCEEHSLYYYIKGRIPVFEKRLWKAIRIYTLASIASD</sequence>
<proteinExistence type="inferred from homology"/>
<keyword evidence="5 12" id="KW-0812">Transmembrane</keyword>
<evidence type="ECO:0000313" key="16">
    <source>
        <dbReference type="WBParaSite" id="maker-E.canG7_contigs_5936-snap-gene-0.46-mRNA-1"/>
    </source>
</evidence>
<dbReference type="Pfam" id="PF04142">
    <property type="entry name" value="Nuc_sug_transp"/>
    <property type="match status" value="1"/>
</dbReference>
<feature type="transmembrane region" description="Helical" evidence="12">
    <location>
        <begin position="132"/>
        <end position="150"/>
    </location>
</feature>
<evidence type="ECO:0000256" key="1">
    <source>
        <dbReference type="ARBA" id="ARBA00004141"/>
    </source>
</evidence>
<dbReference type="InterPro" id="IPR007271">
    <property type="entry name" value="Nuc_sug_transpt"/>
</dbReference>
<organism evidence="15 16">
    <name type="scientific">Echinococcus canadensis</name>
    <dbReference type="NCBI Taxonomy" id="519352"/>
    <lineage>
        <taxon>Eukaryota</taxon>
        <taxon>Metazoa</taxon>
        <taxon>Spiralia</taxon>
        <taxon>Lophotrochozoa</taxon>
        <taxon>Platyhelminthes</taxon>
        <taxon>Cestoda</taxon>
        <taxon>Eucestoda</taxon>
        <taxon>Cyclophyllidea</taxon>
        <taxon>Taeniidae</taxon>
        <taxon>Echinococcus</taxon>
        <taxon>Echinococcus canadensis group</taxon>
    </lineage>
</organism>
<evidence type="ECO:0000256" key="9">
    <source>
        <dbReference type="ARBA" id="ARBA00023180"/>
    </source>
</evidence>
<keyword evidence="8 12" id="KW-0472">Membrane</keyword>
<evidence type="ECO:0000313" key="15">
    <source>
        <dbReference type="Proteomes" id="UP000887562"/>
    </source>
</evidence>
<keyword evidence="6" id="KW-0378">Hydrolase</keyword>
<dbReference type="InterPro" id="IPR041625">
    <property type="entry name" value="Beta-mannosidase_Ig"/>
</dbReference>
<keyword evidence="4" id="KW-0813">Transport</keyword>
<evidence type="ECO:0000256" key="8">
    <source>
        <dbReference type="ARBA" id="ARBA00023136"/>
    </source>
</evidence>
<feature type="transmembrane region" description="Helical" evidence="12">
    <location>
        <begin position="237"/>
        <end position="257"/>
    </location>
</feature>
<dbReference type="SUPFAM" id="SSF51445">
    <property type="entry name" value="(Trans)glycosidases"/>
    <property type="match status" value="1"/>
</dbReference>
<dbReference type="Pfam" id="PF17753">
    <property type="entry name" value="Ig_mannosidase"/>
    <property type="match status" value="1"/>
</dbReference>
<reference evidence="16" key="1">
    <citation type="submission" date="2022-11" db="UniProtKB">
        <authorList>
            <consortium name="WormBaseParasite"/>
        </authorList>
    </citation>
    <scope>IDENTIFICATION</scope>
</reference>